<feature type="domain" description="Smf/DprA SLOG" evidence="2">
    <location>
        <begin position="79"/>
        <end position="287"/>
    </location>
</feature>
<evidence type="ECO:0000256" key="1">
    <source>
        <dbReference type="ARBA" id="ARBA00006525"/>
    </source>
</evidence>
<dbReference type="InterPro" id="IPR057666">
    <property type="entry name" value="DrpA_SLOG"/>
</dbReference>
<evidence type="ECO:0000313" key="3">
    <source>
        <dbReference type="EMBL" id="MDR6244725.1"/>
    </source>
</evidence>
<accession>A0ABU1IZR0</accession>
<dbReference type="PANTHER" id="PTHR43022">
    <property type="entry name" value="PROTEIN SMF"/>
    <property type="match status" value="1"/>
</dbReference>
<gene>
    <name evidence="3" type="ORF">JOC58_002622</name>
</gene>
<reference evidence="3 4" key="1">
    <citation type="submission" date="2023-07" db="EMBL/GenBank/DDBJ databases">
        <title>Genomic Encyclopedia of Type Strains, Phase IV (KMG-IV): sequencing the most valuable type-strain genomes for metagenomic binning, comparative biology and taxonomic classification.</title>
        <authorList>
            <person name="Goeker M."/>
        </authorList>
    </citation>
    <scope>NUCLEOTIDE SEQUENCE [LARGE SCALE GENOMIC DNA]</scope>
    <source>
        <strain evidence="3 4">DSM 22170</strain>
    </source>
</reference>
<dbReference type="Proteomes" id="UP001185028">
    <property type="component" value="Unassembled WGS sequence"/>
</dbReference>
<dbReference type="PANTHER" id="PTHR43022:SF1">
    <property type="entry name" value="PROTEIN SMF"/>
    <property type="match status" value="1"/>
</dbReference>
<comment type="similarity">
    <text evidence="1">Belongs to the DprA/Smf family.</text>
</comment>
<evidence type="ECO:0000259" key="2">
    <source>
        <dbReference type="Pfam" id="PF02481"/>
    </source>
</evidence>
<dbReference type="InterPro" id="IPR003488">
    <property type="entry name" value="DprA"/>
</dbReference>
<organism evidence="3 4">
    <name type="scientific">Paenibacillus hunanensis</name>
    <dbReference type="NCBI Taxonomy" id="539262"/>
    <lineage>
        <taxon>Bacteria</taxon>
        <taxon>Bacillati</taxon>
        <taxon>Bacillota</taxon>
        <taxon>Bacilli</taxon>
        <taxon>Bacillales</taxon>
        <taxon>Paenibacillaceae</taxon>
        <taxon>Paenibacillus</taxon>
    </lineage>
</organism>
<dbReference type="NCBIfam" id="TIGR00732">
    <property type="entry name" value="dprA"/>
    <property type="match status" value="1"/>
</dbReference>
<sequence length="381" mass="41963">MMDERHVLIGLHEAPGIGWKRIYGILQQHVDLRELPTWSAGRWRSLGMPEKVAQALPHELSEAVIREKLARYNNLDIEIITMMDDTYPLLMKEIAQPPWVLYMRGNSTLLQSFCIGMVGTRVPTAYGRRVAELLVQGLTAKGITVVSGLARGIDSTCHEATLQAHGQTIAVLGTGVDVIYPPENRLLYERIRENGLIVSEYPLGTRPSPGTFPQRNRIIAGLSHGSIVVEADERSGSLITADFAMESNRDVFAVPGPITSPKSKGTLSLLKQGAIMVTCADDIINEYDSRLEDLCDKTYVKQEDNGIANTSNIPPSGDLANISHLTEQEKTIYLILEQGDATIDEIQAKSNFDFGLLHTVLLSLIIKKQISQCSGAVYTLI</sequence>
<proteinExistence type="inferred from homology"/>
<protein>
    <submittedName>
        <fullName evidence="3">DNA processing protein</fullName>
    </submittedName>
</protein>
<name>A0ABU1IZR0_9BACL</name>
<dbReference type="EMBL" id="JAVDQH010000009">
    <property type="protein sequence ID" value="MDR6244725.1"/>
    <property type="molecule type" value="Genomic_DNA"/>
</dbReference>
<evidence type="ECO:0000313" key="4">
    <source>
        <dbReference type="Proteomes" id="UP001185028"/>
    </source>
</evidence>
<dbReference type="Pfam" id="PF02481">
    <property type="entry name" value="DNA_processg_A"/>
    <property type="match status" value="1"/>
</dbReference>
<comment type="caution">
    <text evidence="3">The sequence shown here is derived from an EMBL/GenBank/DDBJ whole genome shotgun (WGS) entry which is preliminary data.</text>
</comment>
<dbReference type="SUPFAM" id="SSF102405">
    <property type="entry name" value="MCP/YpsA-like"/>
    <property type="match status" value="1"/>
</dbReference>
<dbReference type="Gene3D" id="3.40.50.450">
    <property type="match status" value="1"/>
</dbReference>
<keyword evidence="4" id="KW-1185">Reference proteome</keyword>